<evidence type="ECO:0000256" key="6">
    <source>
        <dbReference type="ARBA" id="ARBA00023002"/>
    </source>
</evidence>
<feature type="domain" description="Glucose-methanol-choline oxidoreductase N-terminal" evidence="12">
    <location>
        <begin position="275"/>
        <end position="289"/>
    </location>
</feature>
<dbReference type="PROSITE" id="PS00623">
    <property type="entry name" value="GMC_OXRED_1"/>
    <property type="match status" value="1"/>
</dbReference>
<keyword evidence="7" id="KW-0325">Glycoprotein</keyword>
<gene>
    <name evidence="13" type="ORF">ARMGADRAFT_1074070</name>
</gene>
<dbReference type="GO" id="GO:0016614">
    <property type="term" value="F:oxidoreductase activity, acting on CH-OH group of donors"/>
    <property type="evidence" value="ECO:0007669"/>
    <property type="project" value="InterPro"/>
</dbReference>
<feature type="active site" description="Proton acceptor" evidence="8">
    <location>
        <position position="575"/>
    </location>
</feature>
<keyword evidence="6" id="KW-0560">Oxidoreductase</keyword>
<dbReference type="InterPro" id="IPR007867">
    <property type="entry name" value="GMC_OxRtase_C"/>
</dbReference>
<feature type="binding site" evidence="9">
    <location>
        <position position="94"/>
    </location>
    <ligand>
        <name>FAD</name>
        <dbReference type="ChEBI" id="CHEBI:57692"/>
    </ligand>
</feature>
<evidence type="ECO:0000259" key="12">
    <source>
        <dbReference type="PROSITE" id="PS00624"/>
    </source>
</evidence>
<evidence type="ECO:0000256" key="3">
    <source>
        <dbReference type="ARBA" id="ARBA00022630"/>
    </source>
</evidence>
<evidence type="ECO:0000256" key="5">
    <source>
        <dbReference type="ARBA" id="ARBA00022827"/>
    </source>
</evidence>
<reference evidence="14" key="1">
    <citation type="journal article" date="2017" name="Nat. Ecol. Evol.">
        <title>Genome expansion and lineage-specific genetic innovations in the forest pathogenic fungi Armillaria.</title>
        <authorList>
            <person name="Sipos G."/>
            <person name="Prasanna A.N."/>
            <person name="Walter M.C."/>
            <person name="O'Connor E."/>
            <person name="Balint B."/>
            <person name="Krizsan K."/>
            <person name="Kiss B."/>
            <person name="Hess J."/>
            <person name="Varga T."/>
            <person name="Slot J."/>
            <person name="Riley R."/>
            <person name="Boka B."/>
            <person name="Rigling D."/>
            <person name="Barry K."/>
            <person name="Lee J."/>
            <person name="Mihaltcheva S."/>
            <person name="LaButti K."/>
            <person name="Lipzen A."/>
            <person name="Waldron R."/>
            <person name="Moloney N.M."/>
            <person name="Sperisen C."/>
            <person name="Kredics L."/>
            <person name="Vagvoelgyi C."/>
            <person name="Patrignani A."/>
            <person name="Fitzpatrick D."/>
            <person name="Nagy I."/>
            <person name="Doyle S."/>
            <person name="Anderson J.B."/>
            <person name="Grigoriev I.V."/>
            <person name="Gueldener U."/>
            <person name="Muensterkoetter M."/>
            <person name="Nagy L.G."/>
        </authorList>
    </citation>
    <scope>NUCLEOTIDE SEQUENCE [LARGE SCALE GENOMIC DNA]</scope>
    <source>
        <strain evidence="14">Ar21-2</strain>
    </source>
</reference>
<proteinExistence type="inferred from homology"/>
<keyword evidence="4" id="KW-0732">Signal</keyword>
<keyword evidence="3 10" id="KW-0285">Flavoprotein</keyword>
<dbReference type="OMA" id="ERNCLDC"/>
<protein>
    <submittedName>
        <fullName evidence="13">Alcohol oxidase</fullName>
    </submittedName>
</protein>
<evidence type="ECO:0000259" key="11">
    <source>
        <dbReference type="PROSITE" id="PS00623"/>
    </source>
</evidence>
<evidence type="ECO:0000256" key="7">
    <source>
        <dbReference type="ARBA" id="ARBA00023180"/>
    </source>
</evidence>
<feature type="domain" description="Glucose-methanol-choline oxidoreductase N-terminal" evidence="11">
    <location>
        <begin position="92"/>
        <end position="115"/>
    </location>
</feature>
<dbReference type="OrthoDB" id="269227at2759"/>
<dbReference type="SUPFAM" id="SSF54373">
    <property type="entry name" value="FAD-linked reductases, C-terminal domain"/>
    <property type="match status" value="1"/>
</dbReference>
<dbReference type="Proteomes" id="UP000217790">
    <property type="component" value="Unassembled WGS sequence"/>
</dbReference>
<dbReference type="Pfam" id="PF00732">
    <property type="entry name" value="GMC_oxred_N"/>
    <property type="match status" value="1"/>
</dbReference>
<keyword evidence="14" id="KW-1185">Reference proteome</keyword>
<dbReference type="Gene3D" id="3.50.50.60">
    <property type="entry name" value="FAD/NAD(P)-binding domain"/>
    <property type="match status" value="1"/>
</dbReference>
<evidence type="ECO:0000256" key="8">
    <source>
        <dbReference type="PIRSR" id="PIRSR000137-1"/>
    </source>
</evidence>
<dbReference type="InterPro" id="IPR036188">
    <property type="entry name" value="FAD/NAD-bd_sf"/>
</dbReference>
<dbReference type="Gene3D" id="3.30.560.10">
    <property type="entry name" value="Glucose Oxidase, domain 3"/>
    <property type="match status" value="1"/>
</dbReference>
<evidence type="ECO:0000256" key="4">
    <source>
        <dbReference type="ARBA" id="ARBA00022729"/>
    </source>
</evidence>
<dbReference type="InterPro" id="IPR012132">
    <property type="entry name" value="GMC_OxRdtase"/>
</dbReference>
<evidence type="ECO:0000313" key="14">
    <source>
        <dbReference type="Proteomes" id="UP000217790"/>
    </source>
</evidence>
<comment type="cofactor">
    <cofactor evidence="1 9">
        <name>FAD</name>
        <dbReference type="ChEBI" id="CHEBI:57692"/>
    </cofactor>
</comment>
<dbReference type="STRING" id="47427.A0A2H3DYN2"/>
<feature type="active site" description="Proton donor" evidence="8">
    <location>
        <position position="532"/>
    </location>
</feature>
<evidence type="ECO:0000256" key="1">
    <source>
        <dbReference type="ARBA" id="ARBA00001974"/>
    </source>
</evidence>
<dbReference type="InParanoid" id="A0A2H3DYN2"/>
<organism evidence="13 14">
    <name type="scientific">Armillaria gallica</name>
    <name type="common">Bulbous honey fungus</name>
    <name type="synonym">Armillaria bulbosa</name>
    <dbReference type="NCBI Taxonomy" id="47427"/>
    <lineage>
        <taxon>Eukaryota</taxon>
        <taxon>Fungi</taxon>
        <taxon>Dikarya</taxon>
        <taxon>Basidiomycota</taxon>
        <taxon>Agaricomycotina</taxon>
        <taxon>Agaricomycetes</taxon>
        <taxon>Agaricomycetidae</taxon>
        <taxon>Agaricales</taxon>
        <taxon>Marasmiineae</taxon>
        <taxon>Physalacriaceae</taxon>
        <taxon>Armillaria</taxon>
    </lineage>
</organism>
<dbReference type="PIRSF" id="PIRSF000137">
    <property type="entry name" value="Alcohol_oxidase"/>
    <property type="match status" value="1"/>
</dbReference>
<dbReference type="Pfam" id="PF05199">
    <property type="entry name" value="GMC_oxred_C"/>
    <property type="match status" value="1"/>
</dbReference>
<comment type="similarity">
    <text evidence="2 10">Belongs to the GMC oxidoreductase family.</text>
</comment>
<dbReference type="PROSITE" id="PS00624">
    <property type="entry name" value="GMC_OXRED_2"/>
    <property type="match status" value="1"/>
</dbReference>
<evidence type="ECO:0000313" key="13">
    <source>
        <dbReference type="EMBL" id="PBK99180.1"/>
    </source>
</evidence>
<sequence>MPLVSLEECLSRSYDYVVVGGGTAGLTLAGRLSEDSSVSVLVLEAGSFNPDDQLILRPAQFGAQFGQDEYVWQFKTVPQENVAGRQIGWERGKVLGGSSAVNFLAWTNPAKEDIDDWEKLGNVGWNWESFSKALSKTTSATPPEQIYNLENWKRTTNGPLHLSFPRTLLDIDVRFHETLVNLGVSKAPQPLGGDPHGTFFTLNTLDPLSNYRSYSTSFFLQNSTRPNLSILLNAYATKLEIHDIEGDLTATGVEFVHGVKSCVAHADKEVILCAGALKTPQILELSGIGRPNILEKAGITPRLDLPVGENVQEHACVSLSYELKDGVPGETLDVLGDEIQRQQHIDLHALGQGVFTMGVVNFAFLSLSDLTSRSGSIYSETIKSIKEKIAQGRYPPGATETLRMQMQKVERNCLDCEIGTVPAFFSAPNPPKKGKKHFTIVCFNNSFFSRGTTHITSSDPSVHLAYDPHYFEDKADIEALVETVKFARKVCRAAPFKDVLDEEPVEVNPGLEVQSDEEISAWIRQILLSTYHTVGTASMLPRDKGGVVDSKLKVYGTTNIRVVDLSIAPLHVSAHTQSLAYGIAEKAAIIIRGSI</sequence>
<dbReference type="EMBL" id="KZ293647">
    <property type="protein sequence ID" value="PBK99180.1"/>
    <property type="molecule type" value="Genomic_DNA"/>
</dbReference>
<dbReference type="PANTHER" id="PTHR11552">
    <property type="entry name" value="GLUCOSE-METHANOL-CHOLINE GMC OXIDOREDUCTASE"/>
    <property type="match status" value="1"/>
</dbReference>
<dbReference type="PANTHER" id="PTHR11552:SF201">
    <property type="entry name" value="GLUCOSE-METHANOL-CHOLINE OXIDOREDUCTASE N-TERMINAL DOMAIN-CONTAINING PROTEIN"/>
    <property type="match status" value="1"/>
</dbReference>
<name>A0A2H3DYN2_ARMGA</name>
<evidence type="ECO:0000256" key="2">
    <source>
        <dbReference type="ARBA" id="ARBA00010790"/>
    </source>
</evidence>
<keyword evidence="5 9" id="KW-0274">FAD</keyword>
<dbReference type="AlphaFoldDB" id="A0A2H3DYN2"/>
<evidence type="ECO:0000256" key="10">
    <source>
        <dbReference type="RuleBase" id="RU003968"/>
    </source>
</evidence>
<evidence type="ECO:0000256" key="9">
    <source>
        <dbReference type="PIRSR" id="PIRSR000137-2"/>
    </source>
</evidence>
<dbReference type="InterPro" id="IPR000172">
    <property type="entry name" value="GMC_OxRdtase_N"/>
</dbReference>
<accession>A0A2H3DYN2</accession>
<dbReference type="SUPFAM" id="SSF51905">
    <property type="entry name" value="FAD/NAD(P)-binding domain"/>
    <property type="match status" value="1"/>
</dbReference>
<dbReference type="GO" id="GO:0050660">
    <property type="term" value="F:flavin adenine dinucleotide binding"/>
    <property type="evidence" value="ECO:0007669"/>
    <property type="project" value="InterPro"/>
</dbReference>